<protein>
    <recommendedName>
        <fullName evidence="8">Tryptophan--tRNA ligase</fullName>
        <ecNumber evidence="8">6.1.1.2</ecNumber>
    </recommendedName>
    <alternativeName>
        <fullName evidence="8">Tryptophanyl-tRNA synthetase</fullName>
        <shortName evidence="8">TrpRS</shortName>
    </alternativeName>
</protein>
<comment type="function">
    <text evidence="8">Catalyzes the attachment of tryptophan to tRNA(Trp).</text>
</comment>
<comment type="similarity">
    <text evidence="1 8 9">Belongs to the class-I aminoacyl-tRNA synthetase family.</text>
</comment>
<dbReference type="InterPro" id="IPR001412">
    <property type="entry name" value="aa-tRNA-synth_I_CS"/>
</dbReference>
<comment type="subunit">
    <text evidence="8">Homodimer.</text>
</comment>
<evidence type="ECO:0000256" key="2">
    <source>
        <dbReference type="ARBA" id="ARBA00022598"/>
    </source>
</evidence>
<evidence type="ECO:0000256" key="4">
    <source>
        <dbReference type="ARBA" id="ARBA00022840"/>
    </source>
</evidence>
<dbReference type="AlphaFoldDB" id="A0A9D1HL88"/>
<dbReference type="Gene3D" id="1.10.240.10">
    <property type="entry name" value="Tyrosyl-Transfer RNA Synthetase"/>
    <property type="match status" value="1"/>
</dbReference>
<dbReference type="SUPFAM" id="SSF52374">
    <property type="entry name" value="Nucleotidylyl transferase"/>
    <property type="match status" value="1"/>
</dbReference>
<comment type="caution">
    <text evidence="10">The sequence shown here is derived from an EMBL/GenBank/DDBJ whole genome shotgun (WGS) entry which is preliminary data.</text>
</comment>
<reference evidence="10" key="1">
    <citation type="submission" date="2020-10" db="EMBL/GenBank/DDBJ databases">
        <authorList>
            <person name="Gilroy R."/>
        </authorList>
    </citation>
    <scope>NUCLEOTIDE SEQUENCE</scope>
    <source>
        <strain evidence="10">CHK195-11698</strain>
    </source>
</reference>
<feature type="binding site" evidence="8">
    <location>
        <begin position="9"/>
        <end position="11"/>
    </location>
    <ligand>
        <name>ATP</name>
        <dbReference type="ChEBI" id="CHEBI:30616"/>
    </ligand>
</feature>
<feature type="binding site" evidence="8">
    <location>
        <position position="183"/>
    </location>
    <ligand>
        <name>ATP</name>
        <dbReference type="ChEBI" id="CHEBI:30616"/>
    </ligand>
</feature>
<dbReference type="InterPro" id="IPR050203">
    <property type="entry name" value="Trp-tRNA_synthetase"/>
</dbReference>
<evidence type="ECO:0000256" key="5">
    <source>
        <dbReference type="ARBA" id="ARBA00022917"/>
    </source>
</evidence>
<dbReference type="PRINTS" id="PR01039">
    <property type="entry name" value="TRNASYNTHTRP"/>
</dbReference>
<dbReference type="PROSITE" id="PS00178">
    <property type="entry name" value="AA_TRNA_LIGASE_I"/>
    <property type="match status" value="1"/>
</dbReference>
<dbReference type="PANTHER" id="PTHR43766">
    <property type="entry name" value="TRYPTOPHAN--TRNA LIGASE, MITOCHONDRIAL"/>
    <property type="match status" value="1"/>
</dbReference>
<organism evidence="10 11">
    <name type="scientific">Candidatus Fimiplasma intestinipullorum</name>
    <dbReference type="NCBI Taxonomy" id="2840825"/>
    <lineage>
        <taxon>Bacteria</taxon>
        <taxon>Bacillati</taxon>
        <taxon>Bacillota</taxon>
        <taxon>Clostridia</taxon>
        <taxon>Eubacteriales</taxon>
        <taxon>Candidatus Fimiplasma</taxon>
    </lineage>
</organism>
<feature type="short sequence motif" description="'HIGH' region" evidence="8">
    <location>
        <begin position="10"/>
        <end position="18"/>
    </location>
</feature>
<evidence type="ECO:0000313" key="10">
    <source>
        <dbReference type="EMBL" id="HIU12570.1"/>
    </source>
</evidence>
<evidence type="ECO:0000256" key="3">
    <source>
        <dbReference type="ARBA" id="ARBA00022741"/>
    </source>
</evidence>
<proteinExistence type="inferred from homology"/>
<evidence type="ECO:0000256" key="1">
    <source>
        <dbReference type="ARBA" id="ARBA00005594"/>
    </source>
</evidence>
<dbReference type="InterPro" id="IPR014729">
    <property type="entry name" value="Rossmann-like_a/b/a_fold"/>
</dbReference>
<keyword evidence="2 8" id="KW-0436">Ligase</keyword>
<feature type="binding site" evidence="8">
    <location>
        <begin position="192"/>
        <end position="196"/>
    </location>
    <ligand>
        <name>ATP</name>
        <dbReference type="ChEBI" id="CHEBI:30616"/>
    </ligand>
</feature>
<dbReference type="InterPro" id="IPR024109">
    <property type="entry name" value="Trp-tRNA-ligase_bac-type"/>
</dbReference>
<feature type="binding site" evidence="8">
    <location>
        <begin position="144"/>
        <end position="146"/>
    </location>
    <ligand>
        <name>ATP</name>
        <dbReference type="ChEBI" id="CHEBI:30616"/>
    </ligand>
</feature>
<gene>
    <name evidence="8 10" type="primary">trpS</name>
    <name evidence="10" type="ORF">IAD15_00635</name>
</gene>
<keyword evidence="8" id="KW-0963">Cytoplasm</keyword>
<comment type="catalytic activity">
    <reaction evidence="7 8">
        <text>tRNA(Trp) + L-tryptophan + ATP = L-tryptophyl-tRNA(Trp) + AMP + diphosphate + H(+)</text>
        <dbReference type="Rhea" id="RHEA:24080"/>
        <dbReference type="Rhea" id="RHEA-COMP:9671"/>
        <dbReference type="Rhea" id="RHEA-COMP:9705"/>
        <dbReference type="ChEBI" id="CHEBI:15378"/>
        <dbReference type="ChEBI" id="CHEBI:30616"/>
        <dbReference type="ChEBI" id="CHEBI:33019"/>
        <dbReference type="ChEBI" id="CHEBI:57912"/>
        <dbReference type="ChEBI" id="CHEBI:78442"/>
        <dbReference type="ChEBI" id="CHEBI:78535"/>
        <dbReference type="ChEBI" id="CHEBI:456215"/>
        <dbReference type="EC" id="6.1.1.2"/>
    </reaction>
</comment>
<dbReference type="Gene3D" id="3.40.50.620">
    <property type="entry name" value="HUPs"/>
    <property type="match status" value="1"/>
</dbReference>
<dbReference type="InterPro" id="IPR002305">
    <property type="entry name" value="aa-tRNA-synth_Ic"/>
</dbReference>
<evidence type="ECO:0000256" key="9">
    <source>
        <dbReference type="RuleBase" id="RU363036"/>
    </source>
</evidence>
<dbReference type="Proteomes" id="UP000824175">
    <property type="component" value="Unassembled WGS sequence"/>
</dbReference>
<sequence length="328" mass="36958">MERMLSGIKPTGRVTLGNYIGAIKPFISYQDEYEMFIFIANLHSMTITQEPKELRKNTRDLIAIYLAAGLDPEKVTLFLQSDVHEHAQLGWYMTCLSGMGELYRMTQYKDKAAKGESIGTGIYVYPTLMAADILLYNPQYVPVGEDQKQHVELTRDLADRFNRRYSETFVLPEPLVAKVGGRIMDLQNPTKKMSKSSSDGKGCIYILDDVNLSKKKIMSAVTDSEGSIRFDPENKPGISNLLEIYASLSGRTIPELEQRYVGAGYGTFKKDLAEIVGQYLTDIQTRYKEVTQGSYIDDILKEGARKATPVARKTLAKVERKIGITIYK</sequence>
<evidence type="ECO:0000256" key="8">
    <source>
        <dbReference type="HAMAP-Rule" id="MF_00140"/>
    </source>
</evidence>
<evidence type="ECO:0000313" key="11">
    <source>
        <dbReference type="Proteomes" id="UP000824175"/>
    </source>
</evidence>
<keyword evidence="6 8" id="KW-0030">Aminoacyl-tRNA synthetase</keyword>
<dbReference type="GO" id="GO:0006436">
    <property type="term" value="P:tryptophanyl-tRNA aminoacylation"/>
    <property type="evidence" value="ECO:0007669"/>
    <property type="project" value="UniProtKB-UniRule"/>
</dbReference>
<dbReference type="GO" id="GO:0005524">
    <property type="term" value="F:ATP binding"/>
    <property type="evidence" value="ECO:0007669"/>
    <property type="project" value="UniProtKB-UniRule"/>
</dbReference>
<dbReference type="EC" id="6.1.1.2" evidence="8"/>
<feature type="binding site" evidence="8">
    <location>
        <begin position="17"/>
        <end position="18"/>
    </location>
    <ligand>
        <name>ATP</name>
        <dbReference type="ChEBI" id="CHEBI:30616"/>
    </ligand>
</feature>
<keyword evidence="4 8" id="KW-0067">ATP-binding</keyword>
<evidence type="ECO:0000256" key="7">
    <source>
        <dbReference type="ARBA" id="ARBA00049929"/>
    </source>
</evidence>
<feature type="binding site" evidence="8">
    <location>
        <position position="132"/>
    </location>
    <ligand>
        <name>L-tryptophan</name>
        <dbReference type="ChEBI" id="CHEBI:57912"/>
    </ligand>
</feature>
<accession>A0A9D1HL88</accession>
<reference evidence="10" key="2">
    <citation type="journal article" date="2021" name="PeerJ">
        <title>Extensive microbial diversity within the chicken gut microbiome revealed by metagenomics and culture.</title>
        <authorList>
            <person name="Gilroy R."/>
            <person name="Ravi A."/>
            <person name="Getino M."/>
            <person name="Pursley I."/>
            <person name="Horton D.L."/>
            <person name="Alikhan N.F."/>
            <person name="Baker D."/>
            <person name="Gharbi K."/>
            <person name="Hall N."/>
            <person name="Watson M."/>
            <person name="Adriaenssens E.M."/>
            <person name="Foster-Nyarko E."/>
            <person name="Jarju S."/>
            <person name="Secka A."/>
            <person name="Antonio M."/>
            <person name="Oren A."/>
            <person name="Chaudhuri R.R."/>
            <person name="La Ragione R."/>
            <person name="Hildebrand F."/>
            <person name="Pallen M.J."/>
        </authorList>
    </citation>
    <scope>NUCLEOTIDE SEQUENCE</scope>
    <source>
        <strain evidence="10">CHK195-11698</strain>
    </source>
</reference>
<name>A0A9D1HL88_9FIRM</name>
<dbReference type="HAMAP" id="MF_00140_B">
    <property type="entry name" value="Trp_tRNA_synth_B"/>
    <property type="match status" value="1"/>
</dbReference>
<evidence type="ECO:0000256" key="6">
    <source>
        <dbReference type="ARBA" id="ARBA00023146"/>
    </source>
</evidence>
<feature type="short sequence motif" description="'KMSKS' region" evidence="8">
    <location>
        <begin position="192"/>
        <end position="196"/>
    </location>
</feature>
<dbReference type="GO" id="GO:0004830">
    <property type="term" value="F:tryptophan-tRNA ligase activity"/>
    <property type="evidence" value="ECO:0007669"/>
    <property type="project" value="UniProtKB-UniRule"/>
</dbReference>
<dbReference type="GO" id="GO:0005829">
    <property type="term" value="C:cytosol"/>
    <property type="evidence" value="ECO:0007669"/>
    <property type="project" value="TreeGrafter"/>
</dbReference>
<keyword evidence="3 8" id="KW-0547">Nucleotide-binding</keyword>
<comment type="subcellular location">
    <subcellularLocation>
        <location evidence="8">Cytoplasm</location>
    </subcellularLocation>
</comment>
<dbReference type="Pfam" id="PF00579">
    <property type="entry name" value="tRNA-synt_1b"/>
    <property type="match status" value="1"/>
</dbReference>
<dbReference type="CDD" id="cd00806">
    <property type="entry name" value="TrpRS_core"/>
    <property type="match status" value="1"/>
</dbReference>
<dbReference type="PANTHER" id="PTHR43766:SF1">
    <property type="entry name" value="TRYPTOPHAN--TRNA LIGASE, MITOCHONDRIAL"/>
    <property type="match status" value="1"/>
</dbReference>
<dbReference type="InterPro" id="IPR002306">
    <property type="entry name" value="Trp-tRNA-ligase"/>
</dbReference>
<dbReference type="NCBIfam" id="TIGR00233">
    <property type="entry name" value="trpS"/>
    <property type="match status" value="1"/>
</dbReference>
<dbReference type="EMBL" id="DVMJ01000004">
    <property type="protein sequence ID" value="HIU12570.1"/>
    <property type="molecule type" value="Genomic_DNA"/>
</dbReference>
<dbReference type="FunFam" id="1.10.240.10:FF:000002">
    <property type="entry name" value="Tryptophan--tRNA ligase"/>
    <property type="match status" value="1"/>
</dbReference>
<keyword evidence="5 8" id="KW-0648">Protein biosynthesis</keyword>